<dbReference type="AlphaFoldDB" id="A0A430ABE4"/>
<proteinExistence type="predicted"/>
<dbReference type="OrthoDB" id="3171075at2"/>
<evidence type="ECO:0008006" key="3">
    <source>
        <dbReference type="Google" id="ProtNLM"/>
    </source>
</evidence>
<reference evidence="1 2" key="1">
    <citation type="submission" date="2017-05" db="EMBL/GenBank/DDBJ databases">
        <title>Vagococcus spp. assemblies.</title>
        <authorList>
            <person name="Gulvik C.A."/>
        </authorList>
    </citation>
    <scope>NUCLEOTIDE SEQUENCE [LARGE SCALE GENOMIC DNA]</scope>
    <source>
        <strain evidence="1 2">CCUG 41755</strain>
    </source>
</reference>
<dbReference type="Pfam" id="PF04245">
    <property type="entry name" value="NA37"/>
    <property type="match status" value="1"/>
</dbReference>
<gene>
    <name evidence="1" type="ORF">CBF31_00640</name>
</gene>
<dbReference type="GO" id="GO:0009295">
    <property type="term" value="C:nucleoid"/>
    <property type="evidence" value="ECO:0007669"/>
    <property type="project" value="InterPro"/>
</dbReference>
<comment type="caution">
    <text evidence="1">The sequence shown here is derived from an EMBL/GenBank/DDBJ whole genome shotgun (WGS) entry which is preliminary data.</text>
</comment>
<protein>
    <recommendedName>
        <fullName evidence="3">Nucleoid-associated protein</fullName>
    </recommendedName>
</protein>
<dbReference type="EMBL" id="NGJY01000001">
    <property type="protein sequence ID" value="RSU04555.1"/>
    <property type="molecule type" value="Genomic_DNA"/>
</dbReference>
<keyword evidence="2" id="KW-1185">Reference proteome</keyword>
<accession>A0A430ABE4</accession>
<sequence length="329" mass="37644">MEIKEAVLQVLDLESSSLLCSQQTLTLTDYPVKTYLNGIVKKFEKGDLKTGTLNADHTILQLINREDLNFVEKSQELSQIVFDCLVQGQEVLSGDILCLTAEREGQELFGFIKLNYKPAYTHYVDYEGEMLLNNLIINKTILPALTQKVEEAFFINMKTGDFELVEKKYMFDGKKANYLSDIILKTAATPTIQDNIKIVKKAVKEIADKYNEEKYVSMSQIQQAVHESLEEDGKISNEKIAEAVFENNHVAKTEYLERVEQTDFVEDIPVNVPKYEKKYSKQKLKLANGIEMIIPVDVYQDKELIEFINNPDGTISVMIKNVDEIINKF</sequence>
<dbReference type="Proteomes" id="UP000287101">
    <property type="component" value="Unassembled WGS sequence"/>
</dbReference>
<dbReference type="RefSeq" id="WP_126829931.1">
    <property type="nucleotide sequence ID" value="NZ_CBCRYB010000006.1"/>
</dbReference>
<organism evidence="1 2">
    <name type="scientific">Vagococcus fessus</name>
    <dbReference type="NCBI Taxonomy" id="120370"/>
    <lineage>
        <taxon>Bacteria</taxon>
        <taxon>Bacillati</taxon>
        <taxon>Bacillota</taxon>
        <taxon>Bacilli</taxon>
        <taxon>Lactobacillales</taxon>
        <taxon>Enterococcaceae</taxon>
        <taxon>Vagococcus</taxon>
    </lineage>
</organism>
<name>A0A430ABE4_9ENTE</name>
<evidence type="ECO:0000313" key="2">
    <source>
        <dbReference type="Proteomes" id="UP000287101"/>
    </source>
</evidence>
<evidence type="ECO:0000313" key="1">
    <source>
        <dbReference type="EMBL" id="RSU04555.1"/>
    </source>
</evidence>
<dbReference type="InterPro" id="IPR007358">
    <property type="entry name" value="Nucleoid_associated_NdpA"/>
</dbReference>